<comment type="subcellular location">
    <subcellularLocation>
        <location evidence="1">Secreted</location>
    </subcellularLocation>
</comment>
<feature type="coiled-coil region" evidence="8">
    <location>
        <begin position="192"/>
        <end position="235"/>
    </location>
</feature>
<dbReference type="InterPro" id="IPR001087">
    <property type="entry name" value="GDSL"/>
</dbReference>
<feature type="region of interest" description="Disordered" evidence="9">
    <location>
        <begin position="372"/>
        <end position="439"/>
    </location>
</feature>
<dbReference type="EMBL" id="JBBPBN010000006">
    <property type="protein sequence ID" value="KAK9035023.1"/>
    <property type="molecule type" value="Genomic_DNA"/>
</dbReference>
<dbReference type="PANTHER" id="PTHR45650:SF14">
    <property type="entry name" value="GDSL ESTERASE_LIPASE 7-LIKE"/>
    <property type="match status" value="1"/>
</dbReference>
<proteinExistence type="inferred from homology"/>
<keyword evidence="8" id="KW-0175">Coiled coil</keyword>
<dbReference type="Proteomes" id="UP001396334">
    <property type="component" value="Unassembled WGS sequence"/>
</dbReference>
<dbReference type="InterPro" id="IPR035669">
    <property type="entry name" value="SGNH_plant_lipase-like"/>
</dbReference>
<keyword evidence="6" id="KW-0442">Lipid degradation</keyword>
<keyword evidence="4" id="KW-0732">Signal</keyword>
<keyword evidence="11" id="KW-1185">Reference proteome</keyword>
<organism evidence="10 11">
    <name type="scientific">Hibiscus sabdariffa</name>
    <name type="common">roselle</name>
    <dbReference type="NCBI Taxonomy" id="183260"/>
    <lineage>
        <taxon>Eukaryota</taxon>
        <taxon>Viridiplantae</taxon>
        <taxon>Streptophyta</taxon>
        <taxon>Embryophyta</taxon>
        <taxon>Tracheophyta</taxon>
        <taxon>Spermatophyta</taxon>
        <taxon>Magnoliopsida</taxon>
        <taxon>eudicotyledons</taxon>
        <taxon>Gunneridae</taxon>
        <taxon>Pentapetalae</taxon>
        <taxon>rosids</taxon>
        <taxon>malvids</taxon>
        <taxon>Malvales</taxon>
        <taxon>Malvaceae</taxon>
        <taxon>Malvoideae</taxon>
        <taxon>Hibiscus</taxon>
    </lineage>
</organism>
<keyword evidence="7" id="KW-0443">Lipid metabolism</keyword>
<feature type="region of interest" description="Disordered" evidence="9">
    <location>
        <begin position="453"/>
        <end position="476"/>
    </location>
</feature>
<evidence type="ECO:0000256" key="7">
    <source>
        <dbReference type="ARBA" id="ARBA00023098"/>
    </source>
</evidence>
<evidence type="ECO:0000256" key="6">
    <source>
        <dbReference type="ARBA" id="ARBA00022963"/>
    </source>
</evidence>
<dbReference type="InterPro" id="IPR036514">
    <property type="entry name" value="SGNH_hydro_sf"/>
</dbReference>
<dbReference type="Gene3D" id="3.40.50.1110">
    <property type="entry name" value="SGNH hydrolase"/>
    <property type="match status" value="1"/>
</dbReference>
<feature type="coiled-coil region" evidence="8">
    <location>
        <begin position="90"/>
        <end position="142"/>
    </location>
</feature>
<keyword evidence="5" id="KW-0378">Hydrolase</keyword>
<evidence type="ECO:0000256" key="1">
    <source>
        <dbReference type="ARBA" id="ARBA00004613"/>
    </source>
</evidence>
<evidence type="ECO:0000256" key="4">
    <source>
        <dbReference type="ARBA" id="ARBA00022729"/>
    </source>
</evidence>
<evidence type="ECO:0000256" key="8">
    <source>
        <dbReference type="SAM" id="Coils"/>
    </source>
</evidence>
<feature type="compositionally biased region" description="Basic and acidic residues" evidence="9">
    <location>
        <begin position="419"/>
        <end position="436"/>
    </location>
</feature>
<dbReference type="Pfam" id="PF00657">
    <property type="entry name" value="Lipase_GDSL"/>
    <property type="match status" value="1"/>
</dbReference>
<evidence type="ECO:0000313" key="11">
    <source>
        <dbReference type="Proteomes" id="UP001396334"/>
    </source>
</evidence>
<feature type="compositionally biased region" description="Low complexity" evidence="9">
    <location>
        <begin position="385"/>
        <end position="397"/>
    </location>
</feature>
<reference evidence="10 11" key="1">
    <citation type="journal article" date="2024" name="G3 (Bethesda)">
        <title>Genome assembly of Hibiscus sabdariffa L. provides insights into metabolisms of medicinal natural products.</title>
        <authorList>
            <person name="Kim T."/>
        </authorList>
    </citation>
    <scope>NUCLEOTIDE SEQUENCE [LARGE SCALE GENOMIC DNA]</scope>
    <source>
        <strain evidence="10">TK-2024</strain>
        <tissue evidence="10">Old leaves</tissue>
    </source>
</reference>
<dbReference type="CDD" id="cd01837">
    <property type="entry name" value="SGNH_plant_lipase_like"/>
    <property type="match status" value="1"/>
</dbReference>
<evidence type="ECO:0000256" key="5">
    <source>
        <dbReference type="ARBA" id="ARBA00022801"/>
    </source>
</evidence>
<sequence length="892" mass="101189">MLIPGMEQSPKLGLSIESNDVKYISGLSTILVASIQEAKDKISQIEYIFCSQLYPNFQSKCEGLEKIYAEGKKVAEDAWKKKENEFNFRLEKLELEKKQVVEENHSFKLEKEKLLEEQEEKMRQLGAELQSRETEIEELKGELMLKSMEIDDRMEMNSKLVQLVEANASVIANKGKELKVHEEKTNLILSDLNNLRKNVELINCNKEKKLLEANFEKLKENYEELRVAHGKKTNEVEEGRKLQEQLLTQIDLNCSEISKNKHLLEEHEGIKEQLLAKVEGLKQKVNELQAAKLSKSDDDADHTDEERESYEKLLKQIESKAAELVAEKKKNRDLLDAYNPKPSLDAENRNLNTPMVFFDTKSMKDVTGVNGELEDKKGAKTVEASSSRLPTSSFPSRKCPSSVKSNPIVGTKRPGSGWRDTRSHQGQSRHDPHDDFLDTPLENIRGNLEKAMKKEAGDPPVPEDMNIGSSDDDTHDVSVDKRLQKQAMPIQIVDKGSFKYVEPVRKQAEREKLKGFECNQCKKFYDAVLNKREEGNEDHNKSFRCEHHDGVSRHRYNKPLVPALYVFGDSLFDSGNNNLLPTIAKANFPPYGQNFVQHFTGRFTNGRTLPDFIAEFVELPYPPPYLGVHESIPLTGLNYASSACGILPQTGTIFGKCLSLGEQIDLFKWTIESKLPSHFKSSEELSKHMADSIFILTVGSNDYIQNYLEPTLFSTGHGYDPQSFAQLLIDALSNHFQRLYKIGARKIIMHEIGPLGCIPHYTRKYELIGKCHEETNQIVSYFNHKLHELLESLTSTLQGSVFVLARINSLSYDVITNPSKYGYSDGSNPCCTTWGNGSAACIPWLEACPNPNQHFFWDGYHNTETGNSVAASLCFNNAQFCTPFSIRELIQI</sequence>
<accession>A0ABR2TC01</accession>
<dbReference type="InterPro" id="IPR051238">
    <property type="entry name" value="GDSL_esterase/lipase"/>
</dbReference>
<evidence type="ECO:0000256" key="3">
    <source>
        <dbReference type="ARBA" id="ARBA00022525"/>
    </source>
</evidence>
<evidence type="ECO:0000256" key="9">
    <source>
        <dbReference type="SAM" id="MobiDB-lite"/>
    </source>
</evidence>
<feature type="coiled-coil region" evidence="8">
    <location>
        <begin position="264"/>
        <end position="334"/>
    </location>
</feature>
<gene>
    <name evidence="10" type="ORF">V6N11_077074</name>
</gene>
<protein>
    <submittedName>
        <fullName evidence="10">Uncharacterized protein</fullName>
    </submittedName>
</protein>
<comment type="caution">
    <text evidence="10">The sequence shown here is derived from an EMBL/GenBank/DDBJ whole genome shotgun (WGS) entry which is preliminary data.</text>
</comment>
<dbReference type="PANTHER" id="PTHR45650">
    <property type="entry name" value="GDSL-LIKE LIPASE/ACYLHYDROLASE-RELATED"/>
    <property type="match status" value="1"/>
</dbReference>
<comment type="similarity">
    <text evidence="2">Belongs to the 'GDSL' lipolytic enzyme family.</text>
</comment>
<evidence type="ECO:0000256" key="2">
    <source>
        <dbReference type="ARBA" id="ARBA00008668"/>
    </source>
</evidence>
<keyword evidence="3" id="KW-0964">Secreted</keyword>
<name>A0ABR2TC01_9ROSI</name>
<evidence type="ECO:0000313" key="10">
    <source>
        <dbReference type="EMBL" id="KAK9035023.1"/>
    </source>
</evidence>